<dbReference type="Proteomes" id="UP000198584">
    <property type="component" value="Unassembled WGS sequence"/>
</dbReference>
<dbReference type="InterPro" id="IPR047727">
    <property type="entry name" value="Sce7725-like"/>
</dbReference>
<reference evidence="1 2" key="1">
    <citation type="submission" date="2016-10" db="EMBL/GenBank/DDBJ databases">
        <authorList>
            <person name="de Groot N.N."/>
        </authorList>
    </citation>
    <scope>NUCLEOTIDE SEQUENCE [LARGE SCALE GENOMIC DNA]</scope>
    <source>
        <strain evidence="1 2">CCM7597</strain>
    </source>
</reference>
<dbReference type="EMBL" id="FNQR01000005">
    <property type="protein sequence ID" value="SEA52658.1"/>
    <property type="molecule type" value="Genomic_DNA"/>
</dbReference>
<dbReference type="AlphaFoldDB" id="A0A1H4BWZ0"/>
<evidence type="ECO:0000313" key="2">
    <source>
        <dbReference type="Proteomes" id="UP000198584"/>
    </source>
</evidence>
<accession>A0A1H4BWZ0</accession>
<dbReference type="RefSeq" id="WP_093044342.1">
    <property type="nucleotide sequence ID" value="NZ_FNQR01000005.1"/>
</dbReference>
<sequence length="308" mass="35358">MYFPYLYGKSNELHALNELVPFFSEHSSVIPIIEPLNDNKTTLNKLNSLSEAEIPYIFIINPQNGDLKEEAEKIDELLSELVLANVSLGYCITTETTHNNLQKLFNDYSSDNFTFIHQSSPNTDVDEIINTMNENMGKIDYQVFMDEQVSELYKRHFSNYKRVLMRDSFKKASKNAEFPNQSYFTDLHITYRPEYDGFGDFQMVGKELSESGGPAHAVALHLTTQLPTKEIVIQHFVSDDTEGAENPGGKYLQAVAKLVKFMDTNSYFKETKGSKDFRDTHERKHYPGLGMAKRFSIKHHIELLAQKL</sequence>
<name>A0A1H4BWZ0_9BACI</name>
<protein>
    <recommendedName>
        <fullName evidence="3">Sce7725 family protein</fullName>
    </recommendedName>
</protein>
<evidence type="ECO:0000313" key="1">
    <source>
        <dbReference type="EMBL" id="SEA52658.1"/>
    </source>
</evidence>
<evidence type="ECO:0008006" key="3">
    <source>
        <dbReference type="Google" id="ProtNLM"/>
    </source>
</evidence>
<organism evidence="1 2">
    <name type="scientific">Thalassobacillus cyri</name>
    <dbReference type="NCBI Taxonomy" id="571932"/>
    <lineage>
        <taxon>Bacteria</taxon>
        <taxon>Bacillati</taxon>
        <taxon>Bacillota</taxon>
        <taxon>Bacilli</taxon>
        <taxon>Bacillales</taxon>
        <taxon>Bacillaceae</taxon>
        <taxon>Thalassobacillus</taxon>
    </lineage>
</organism>
<dbReference type="OrthoDB" id="8910160at2"/>
<dbReference type="STRING" id="571932.SAMN05421743_105182"/>
<proteinExistence type="predicted"/>
<keyword evidence="2" id="KW-1185">Reference proteome</keyword>
<dbReference type="NCBIfam" id="NF033831">
    <property type="entry name" value="sce7725_fam"/>
    <property type="match status" value="1"/>
</dbReference>
<gene>
    <name evidence="1" type="ORF">SAMN05421743_105182</name>
</gene>